<evidence type="ECO:0000313" key="1">
    <source>
        <dbReference type="Proteomes" id="UP000887565"/>
    </source>
</evidence>
<dbReference type="WBParaSite" id="nRc.2.0.1.t19805-RA">
    <property type="protein sequence ID" value="nRc.2.0.1.t19805-RA"/>
    <property type="gene ID" value="nRc.2.0.1.g19805"/>
</dbReference>
<proteinExistence type="predicted"/>
<name>A0A915J097_ROMCU</name>
<organism evidence="1 2">
    <name type="scientific">Romanomermis culicivorax</name>
    <name type="common">Nematode worm</name>
    <dbReference type="NCBI Taxonomy" id="13658"/>
    <lineage>
        <taxon>Eukaryota</taxon>
        <taxon>Metazoa</taxon>
        <taxon>Ecdysozoa</taxon>
        <taxon>Nematoda</taxon>
        <taxon>Enoplea</taxon>
        <taxon>Dorylaimia</taxon>
        <taxon>Mermithida</taxon>
        <taxon>Mermithoidea</taxon>
        <taxon>Mermithidae</taxon>
        <taxon>Romanomermis</taxon>
    </lineage>
</organism>
<accession>A0A915J097</accession>
<reference evidence="2" key="1">
    <citation type="submission" date="2022-11" db="UniProtKB">
        <authorList>
            <consortium name="WormBaseParasite"/>
        </authorList>
    </citation>
    <scope>IDENTIFICATION</scope>
</reference>
<protein>
    <submittedName>
        <fullName evidence="2">Uncharacterized protein</fullName>
    </submittedName>
</protein>
<evidence type="ECO:0000313" key="2">
    <source>
        <dbReference type="WBParaSite" id="nRc.2.0.1.t19805-RA"/>
    </source>
</evidence>
<sequence>MDTKLDMDAKLGQTTTSATDRWAINPPLPTNNMHKTVVHKTRFHSIGRTITSCLESAMIGHFFIFIP</sequence>
<dbReference type="Proteomes" id="UP000887565">
    <property type="component" value="Unplaced"/>
</dbReference>
<dbReference type="AlphaFoldDB" id="A0A915J097"/>
<keyword evidence="1" id="KW-1185">Reference proteome</keyword>